<keyword evidence="3" id="KW-1185">Reference proteome</keyword>
<dbReference type="SUPFAM" id="SSF55729">
    <property type="entry name" value="Acyl-CoA N-acyltransferases (Nat)"/>
    <property type="match status" value="1"/>
</dbReference>
<reference evidence="2 3" key="1">
    <citation type="submission" date="2021-01" db="EMBL/GenBank/DDBJ databases">
        <title>FDA dAtabase for Regulatory Grade micrObial Sequences (FDA-ARGOS): Supporting development and validation of Infectious Disease Dx tests.</title>
        <authorList>
            <person name="Nelson B."/>
            <person name="Plummer A."/>
            <person name="Tallon L."/>
            <person name="Sadzewicz L."/>
            <person name="Zhao X."/>
            <person name="Boylan J."/>
            <person name="Ott S."/>
            <person name="Bowen H."/>
            <person name="Vavikolanu K."/>
            <person name="Mehta A."/>
            <person name="Aluvathingal J."/>
            <person name="Nadendla S."/>
            <person name="Myers T."/>
            <person name="Yan Y."/>
            <person name="Sichtig H."/>
        </authorList>
    </citation>
    <scope>NUCLEOTIDE SEQUENCE [LARGE SCALE GENOMIC DNA]</scope>
    <source>
        <strain evidence="2 3">FDAARGOS_1161</strain>
    </source>
</reference>
<dbReference type="CDD" id="cd04301">
    <property type="entry name" value="NAT_SF"/>
    <property type="match status" value="1"/>
</dbReference>
<dbReference type="KEGG" id="ppsr:I6J18_00915"/>
<name>A0A974NMB0_PERPY</name>
<proteinExistence type="predicted"/>
<evidence type="ECO:0000313" key="2">
    <source>
        <dbReference type="EMBL" id="QQT00542.1"/>
    </source>
</evidence>
<dbReference type="AlphaFoldDB" id="A0A974NMB0"/>
<dbReference type="PROSITE" id="PS51186">
    <property type="entry name" value="GNAT"/>
    <property type="match status" value="1"/>
</dbReference>
<evidence type="ECO:0000313" key="3">
    <source>
        <dbReference type="Proteomes" id="UP000595254"/>
    </source>
</evidence>
<dbReference type="GO" id="GO:0016747">
    <property type="term" value="F:acyltransferase activity, transferring groups other than amino-acyl groups"/>
    <property type="evidence" value="ECO:0007669"/>
    <property type="project" value="InterPro"/>
</dbReference>
<organism evidence="2 3">
    <name type="scientific">Peribacillus psychrosaccharolyticus</name>
    <name type="common">Bacillus psychrosaccharolyticus</name>
    <dbReference type="NCBI Taxonomy" id="1407"/>
    <lineage>
        <taxon>Bacteria</taxon>
        <taxon>Bacillati</taxon>
        <taxon>Bacillota</taxon>
        <taxon>Bacilli</taxon>
        <taxon>Bacillales</taxon>
        <taxon>Bacillaceae</taxon>
        <taxon>Peribacillus</taxon>
    </lineage>
</organism>
<dbReference type="Pfam" id="PF00583">
    <property type="entry name" value="Acetyltransf_1"/>
    <property type="match status" value="1"/>
</dbReference>
<dbReference type="RefSeq" id="WP_040374814.1">
    <property type="nucleotide sequence ID" value="NZ_CP068053.1"/>
</dbReference>
<dbReference type="EMBL" id="CP068053">
    <property type="protein sequence ID" value="QQT00542.1"/>
    <property type="molecule type" value="Genomic_DNA"/>
</dbReference>
<sequence>MTLALVPALEADKPILANLYSLYLHDLSAYTERLTIHSDGSFVFDDLDYLWEEVGISPFLIKYDDHLIGFLLLLERPYLKKEIDYSVNDIFILNSYRGKGLGLEVIENLFQSKPGSYYIIELSANKPAIIFWKKVYQKLNISFKEVEEHIDEDACLIQTFDVDESILQRN</sequence>
<dbReference type="Gene3D" id="3.40.630.30">
    <property type="match status" value="1"/>
</dbReference>
<dbReference type="InterPro" id="IPR016181">
    <property type="entry name" value="Acyl_CoA_acyltransferase"/>
</dbReference>
<evidence type="ECO:0000259" key="1">
    <source>
        <dbReference type="PROSITE" id="PS51186"/>
    </source>
</evidence>
<feature type="domain" description="N-acetyltransferase" evidence="1">
    <location>
        <begin position="3"/>
        <end position="169"/>
    </location>
</feature>
<dbReference type="Proteomes" id="UP000595254">
    <property type="component" value="Chromosome"/>
</dbReference>
<accession>A0A974NMB0</accession>
<dbReference type="InterPro" id="IPR000182">
    <property type="entry name" value="GNAT_dom"/>
</dbReference>
<protein>
    <submittedName>
        <fullName evidence="2">GNAT family N-acetyltransferase</fullName>
    </submittedName>
</protein>
<gene>
    <name evidence="2" type="ORF">I6J18_00915</name>
</gene>